<protein>
    <recommendedName>
        <fullName evidence="3">Flp pilus assembly protein CpaB</fullName>
    </recommendedName>
</protein>
<proteinExistence type="predicted"/>
<dbReference type="OrthoDB" id="5182178at2"/>
<accession>A0A4Q2L4X5</accession>
<dbReference type="EMBL" id="SDPN01000003">
    <property type="protein sequence ID" value="RXZ72679.1"/>
    <property type="molecule type" value="Genomic_DNA"/>
</dbReference>
<dbReference type="Proteomes" id="UP000293865">
    <property type="component" value="Unassembled WGS sequence"/>
</dbReference>
<name>A0A4Q2L4X5_9MICO</name>
<dbReference type="RefSeq" id="WP_129519302.1">
    <property type="nucleotide sequence ID" value="NZ_SDPN01000003.1"/>
</dbReference>
<reference evidence="1 2" key="1">
    <citation type="submission" date="2019-01" db="EMBL/GenBank/DDBJ databases">
        <title>Agromyces.</title>
        <authorList>
            <person name="Li J."/>
        </authorList>
    </citation>
    <scope>NUCLEOTIDE SEQUENCE [LARGE SCALE GENOMIC DNA]</scope>
    <source>
        <strain evidence="1 2">DSM 15934</strain>
    </source>
</reference>
<evidence type="ECO:0000313" key="2">
    <source>
        <dbReference type="Proteomes" id="UP000293865"/>
    </source>
</evidence>
<sequence length="252" mass="26720">MKTRIIGAIVAVILAAVGAFVLVTYVRAADARAADGAELTDVYIVEELIPKGATGESVEEFVRVDTVPQRNLVDGAVADLADLVGLVAEADILPGEQLAEARFLDPADLAARGETPIPAGMQIISFTLPADRVVGGQVRAGDHIGLVGTVDPDEPGEEEDVINPITNFAFHGVLVTKVQGVVTPDPESEEVSEQGSQDSIMVTIALTAHDVERWVWFTEGESANYAQMWLTLENEQTDNSGSSPVDGSNAWQ</sequence>
<organism evidence="1 2">
    <name type="scientific">Agromyces albus</name>
    <dbReference type="NCBI Taxonomy" id="205332"/>
    <lineage>
        <taxon>Bacteria</taxon>
        <taxon>Bacillati</taxon>
        <taxon>Actinomycetota</taxon>
        <taxon>Actinomycetes</taxon>
        <taxon>Micrococcales</taxon>
        <taxon>Microbacteriaceae</taxon>
        <taxon>Agromyces</taxon>
    </lineage>
</organism>
<comment type="caution">
    <text evidence="1">The sequence shown here is derived from an EMBL/GenBank/DDBJ whole genome shotgun (WGS) entry which is preliminary data.</text>
</comment>
<dbReference type="CDD" id="cd11614">
    <property type="entry name" value="SAF_CpaB_FlgA_like"/>
    <property type="match status" value="1"/>
</dbReference>
<evidence type="ECO:0000313" key="1">
    <source>
        <dbReference type="EMBL" id="RXZ72679.1"/>
    </source>
</evidence>
<keyword evidence="2" id="KW-1185">Reference proteome</keyword>
<dbReference type="AlphaFoldDB" id="A0A4Q2L4X5"/>
<evidence type="ECO:0008006" key="3">
    <source>
        <dbReference type="Google" id="ProtNLM"/>
    </source>
</evidence>
<gene>
    <name evidence="1" type="ORF">ESP51_02420</name>
</gene>